<evidence type="ECO:0000256" key="6">
    <source>
        <dbReference type="ARBA" id="ARBA00022989"/>
    </source>
</evidence>
<feature type="transmembrane region" description="Helical" evidence="11">
    <location>
        <begin position="412"/>
        <end position="437"/>
    </location>
</feature>
<feature type="transmembrane region" description="Helical" evidence="11">
    <location>
        <begin position="449"/>
        <end position="472"/>
    </location>
</feature>
<comment type="subcellular location">
    <subcellularLocation>
        <location evidence="1">Membrane</location>
        <topology evidence="1">Multi-pass membrane protein</topology>
    </subcellularLocation>
</comment>
<accession>A0AA38XSV2</accession>
<dbReference type="InterPro" id="IPR020846">
    <property type="entry name" value="MFS_dom"/>
</dbReference>
<evidence type="ECO:0000256" key="8">
    <source>
        <dbReference type="ARBA" id="ARBA00026248"/>
    </source>
</evidence>
<dbReference type="InterPro" id="IPR005828">
    <property type="entry name" value="MFS_sugar_transport-like"/>
</dbReference>
<feature type="transmembrane region" description="Helical" evidence="11">
    <location>
        <begin position="227"/>
        <end position="248"/>
    </location>
</feature>
<evidence type="ECO:0000256" key="5">
    <source>
        <dbReference type="ARBA" id="ARBA00022692"/>
    </source>
</evidence>
<feature type="transmembrane region" description="Helical" evidence="11">
    <location>
        <begin position="357"/>
        <end position="374"/>
    </location>
</feature>
<feature type="compositionally biased region" description="Basic and acidic residues" evidence="10">
    <location>
        <begin position="1"/>
        <end position="12"/>
    </location>
</feature>
<evidence type="ECO:0000256" key="7">
    <source>
        <dbReference type="ARBA" id="ARBA00023136"/>
    </source>
</evidence>
<dbReference type="GO" id="GO:0005351">
    <property type="term" value="F:carbohydrate:proton symporter activity"/>
    <property type="evidence" value="ECO:0007669"/>
    <property type="project" value="TreeGrafter"/>
</dbReference>
<sequence length="546" mass="60120">MDVLEKHTEQTTHSEGQNDTTRGDLSAAQAANTQEHQLTFWKSVKAYPKAIGWSVLLSTAIVMEGYDTKLIGSLQAQPAFRRNYGVEVKPDSYQVTAPWQAGLGNGATVGQCFGLALVGVVTDRFGFKRTNMVALLMMVAFIFIPFFAPNIKVLLVGQILCGIPWGVFQTLSTAYAVEVCPLHLRGYLTTYVNLCWVFGQFIAAGVLRGVATRTDQWAYRIPFAVQWVWPIPLAIGSFFAPESPWWCVRKNKITEAKHNLARLLSSSSRDSPSVGSSQVVDVDEVVELMKVTVGQEKEAGTGTHYTDCFKKTDLRRTLTACAVWGMQILSGTGLRVYSTYFYEQAGLATTQAFNMSLIQYALAVVGVWIAWAVLPHFGRRTLYICGLSGLAATLLVIGGLGCVKHPSSSVSWAIGSLLLVYTVIYDITIGPICYSLVAEIPSSRLRSKSIALARITYQLLNIAFGTLTPYMLNPSQWDLGAKTGFVFAGTCLLSLAVTILFVPETKDRSYAELNILFHEKVPAWRFKDTEVDIADGSARTFNEEDR</sequence>
<comment type="similarity">
    <text evidence="2 9">Belongs to the major facilitator superfamily. Sugar transporter (TC 2.A.1.1) family.</text>
</comment>
<evidence type="ECO:0000256" key="11">
    <source>
        <dbReference type="SAM" id="Phobius"/>
    </source>
</evidence>
<proteinExistence type="inferred from homology"/>
<dbReference type="GO" id="GO:0000023">
    <property type="term" value="P:maltose metabolic process"/>
    <property type="evidence" value="ECO:0007669"/>
    <property type="project" value="UniProtKB-KW"/>
</dbReference>
<dbReference type="EMBL" id="JAPDRN010000121">
    <property type="protein sequence ID" value="KAJ9620700.1"/>
    <property type="molecule type" value="Genomic_DNA"/>
</dbReference>
<keyword evidence="8" id="KW-0462">Maltose metabolism</keyword>
<feature type="transmembrane region" description="Helical" evidence="11">
    <location>
        <begin position="381"/>
        <end position="400"/>
    </location>
</feature>
<organism evidence="13 14">
    <name type="scientific">Knufia peltigerae</name>
    <dbReference type="NCBI Taxonomy" id="1002370"/>
    <lineage>
        <taxon>Eukaryota</taxon>
        <taxon>Fungi</taxon>
        <taxon>Dikarya</taxon>
        <taxon>Ascomycota</taxon>
        <taxon>Pezizomycotina</taxon>
        <taxon>Eurotiomycetes</taxon>
        <taxon>Chaetothyriomycetidae</taxon>
        <taxon>Chaetothyriales</taxon>
        <taxon>Trichomeriaceae</taxon>
        <taxon>Knufia</taxon>
    </lineage>
</organism>
<name>A0AA38XSV2_9EURO</name>
<evidence type="ECO:0000313" key="14">
    <source>
        <dbReference type="Proteomes" id="UP001172681"/>
    </source>
</evidence>
<keyword evidence="5 11" id="KW-0812">Transmembrane</keyword>
<dbReference type="GO" id="GO:0016020">
    <property type="term" value="C:membrane"/>
    <property type="evidence" value="ECO:0007669"/>
    <property type="project" value="UniProtKB-SubCell"/>
</dbReference>
<dbReference type="Pfam" id="PF00083">
    <property type="entry name" value="Sugar_tr"/>
    <property type="match status" value="1"/>
</dbReference>
<evidence type="ECO:0000259" key="12">
    <source>
        <dbReference type="PROSITE" id="PS50850"/>
    </source>
</evidence>
<dbReference type="NCBIfam" id="TIGR00879">
    <property type="entry name" value="SP"/>
    <property type="match status" value="1"/>
</dbReference>
<gene>
    <name evidence="13" type="ORF">H2204_012186</name>
</gene>
<dbReference type="PROSITE" id="PS50850">
    <property type="entry name" value="MFS"/>
    <property type="match status" value="1"/>
</dbReference>
<feature type="transmembrane region" description="Helical" evidence="11">
    <location>
        <begin position="188"/>
        <end position="207"/>
    </location>
</feature>
<dbReference type="AlphaFoldDB" id="A0AA38XSV2"/>
<feature type="transmembrane region" description="Helical" evidence="11">
    <location>
        <begin position="154"/>
        <end position="176"/>
    </location>
</feature>
<evidence type="ECO:0000256" key="1">
    <source>
        <dbReference type="ARBA" id="ARBA00004141"/>
    </source>
</evidence>
<keyword evidence="7 11" id="KW-0472">Membrane</keyword>
<keyword evidence="3 9" id="KW-0813">Transport</keyword>
<dbReference type="PANTHER" id="PTHR48022">
    <property type="entry name" value="PLASTIDIC GLUCOSE TRANSPORTER 4"/>
    <property type="match status" value="1"/>
</dbReference>
<dbReference type="SUPFAM" id="SSF103473">
    <property type="entry name" value="MFS general substrate transporter"/>
    <property type="match status" value="1"/>
</dbReference>
<dbReference type="InterPro" id="IPR003663">
    <property type="entry name" value="Sugar/inositol_transpt"/>
</dbReference>
<feature type="transmembrane region" description="Helical" evidence="11">
    <location>
        <begin position="484"/>
        <end position="502"/>
    </location>
</feature>
<dbReference type="PANTHER" id="PTHR48022:SF5">
    <property type="entry name" value="ALPHA-GLUCOSIDES PERMEASE MPH2-RELATED"/>
    <property type="match status" value="1"/>
</dbReference>
<dbReference type="InterPro" id="IPR050360">
    <property type="entry name" value="MFS_Sugar_Transporters"/>
</dbReference>
<reference evidence="13" key="1">
    <citation type="submission" date="2022-10" db="EMBL/GenBank/DDBJ databases">
        <title>Culturing micro-colonial fungi from biological soil crusts in the Mojave desert and describing Neophaeococcomyces mojavensis, and introducing the new genera and species Taxawa tesnikishii.</title>
        <authorList>
            <person name="Kurbessoian T."/>
            <person name="Stajich J.E."/>
        </authorList>
    </citation>
    <scope>NUCLEOTIDE SEQUENCE</scope>
    <source>
        <strain evidence="13">TK_35</strain>
    </source>
</reference>
<evidence type="ECO:0000256" key="2">
    <source>
        <dbReference type="ARBA" id="ARBA00010992"/>
    </source>
</evidence>
<feature type="domain" description="Major facilitator superfamily (MFS) profile" evidence="12">
    <location>
        <begin position="53"/>
        <end position="506"/>
    </location>
</feature>
<evidence type="ECO:0000256" key="4">
    <source>
        <dbReference type="ARBA" id="ARBA00022597"/>
    </source>
</evidence>
<dbReference type="InterPro" id="IPR036259">
    <property type="entry name" value="MFS_trans_sf"/>
</dbReference>
<feature type="region of interest" description="Disordered" evidence="10">
    <location>
        <begin position="1"/>
        <end position="29"/>
    </location>
</feature>
<dbReference type="Proteomes" id="UP001172681">
    <property type="component" value="Unassembled WGS sequence"/>
</dbReference>
<keyword evidence="4" id="KW-0762">Sugar transport</keyword>
<dbReference type="FunFam" id="1.20.1250.20:FF:000254">
    <property type="entry name" value="MAL31p Maltose permease"/>
    <property type="match status" value="1"/>
</dbReference>
<evidence type="ECO:0000256" key="10">
    <source>
        <dbReference type="SAM" id="MobiDB-lite"/>
    </source>
</evidence>
<evidence type="ECO:0000256" key="3">
    <source>
        <dbReference type="ARBA" id="ARBA00022448"/>
    </source>
</evidence>
<dbReference type="Gene3D" id="1.20.1250.20">
    <property type="entry name" value="MFS general substrate transporter like domains"/>
    <property type="match status" value="1"/>
</dbReference>
<comment type="caution">
    <text evidence="13">The sequence shown here is derived from an EMBL/GenBank/DDBJ whole genome shotgun (WGS) entry which is preliminary data.</text>
</comment>
<protein>
    <recommendedName>
        <fullName evidence="12">Major facilitator superfamily (MFS) profile domain-containing protein</fullName>
    </recommendedName>
</protein>
<feature type="transmembrane region" description="Helical" evidence="11">
    <location>
        <begin position="132"/>
        <end position="148"/>
    </location>
</feature>
<dbReference type="InterPro" id="IPR005829">
    <property type="entry name" value="Sugar_transporter_CS"/>
</dbReference>
<evidence type="ECO:0000256" key="9">
    <source>
        <dbReference type="RuleBase" id="RU003346"/>
    </source>
</evidence>
<feature type="transmembrane region" description="Helical" evidence="11">
    <location>
        <begin position="318"/>
        <end position="337"/>
    </location>
</feature>
<keyword evidence="6 11" id="KW-1133">Transmembrane helix</keyword>
<dbReference type="PROSITE" id="PS00217">
    <property type="entry name" value="SUGAR_TRANSPORT_2"/>
    <property type="match status" value="1"/>
</dbReference>
<keyword evidence="14" id="KW-1185">Reference proteome</keyword>
<evidence type="ECO:0000313" key="13">
    <source>
        <dbReference type="EMBL" id="KAJ9620700.1"/>
    </source>
</evidence>